<reference evidence="2" key="1">
    <citation type="submission" date="2024-02" db="EMBL/GenBank/DDBJ databases">
        <authorList>
            <consortium name="ELIXIR-Norway"/>
            <consortium name="Elixir Norway"/>
        </authorList>
    </citation>
    <scope>NUCLEOTIDE SEQUENCE</scope>
</reference>
<name>A0ABP0WFP2_9BRYO</name>
<organism evidence="2 3">
    <name type="scientific">Sphagnum jensenii</name>
    <dbReference type="NCBI Taxonomy" id="128206"/>
    <lineage>
        <taxon>Eukaryota</taxon>
        <taxon>Viridiplantae</taxon>
        <taxon>Streptophyta</taxon>
        <taxon>Embryophyta</taxon>
        <taxon>Bryophyta</taxon>
        <taxon>Sphagnophytina</taxon>
        <taxon>Sphagnopsida</taxon>
        <taxon>Sphagnales</taxon>
        <taxon>Sphagnaceae</taxon>
        <taxon>Sphagnum</taxon>
    </lineage>
</organism>
<feature type="compositionally biased region" description="Polar residues" evidence="1">
    <location>
        <begin position="15"/>
        <end position="25"/>
    </location>
</feature>
<dbReference type="PANTHER" id="PTHR34371:SF6">
    <property type="entry name" value="MEMBRANE-ASSOCIATED KINASE REGULATOR 6"/>
    <property type="match status" value="1"/>
</dbReference>
<dbReference type="PANTHER" id="PTHR34371">
    <property type="entry name" value="OS01G0551000 PROTEIN"/>
    <property type="match status" value="1"/>
</dbReference>
<feature type="region of interest" description="Disordered" evidence="1">
    <location>
        <begin position="1"/>
        <end position="48"/>
    </location>
</feature>
<feature type="region of interest" description="Disordered" evidence="1">
    <location>
        <begin position="460"/>
        <end position="480"/>
    </location>
</feature>
<feature type="region of interest" description="Disordered" evidence="1">
    <location>
        <begin position="358"/>
        <end position="377"/>
    </location>
</feature>
<feature type="compositionally biased region" description="Basic and acidic residues" evidence="1">
    <location>
        <begin position="1"/>
        <end position="13"/>
    </location>
</feature>
<feature type="region of interest" description="Disordered" evidence="1">
    <location>
        <begin position="507"/>
        <end position="530"/>
    </location>
</feature>
<feature type="region of interest" description="Disordered" evidence="1">
    <location>
        <begin position="96"/>
        <end position="129"/>
    </location>
</feature>
<feature type="region of interest" description="Disordered" evidence="1">
    <location>
        <begin position="697"/>
        <end position="732"/>
    </location>
</feature>
<protein>
    <submittedName>
        <fullName evidence="2">Uncharacterized protein</fullName>
    </submittedName>
</protein>
<feature type="region of interest" description="Disordered" evidence="1">
    <location>
        <begin position="162"/>
        <end position="185"/>
    </location>
</feature>
<accession>A0ABP0WFP2</accession>
<dbReference type="InterPro" id="IPR007789">
    <property type="entry name" value="DUF688"/>
</dbReference>
<feature type="region of interest" description="Disordered" evidence="1">
    <location>
        <begin position="586"/>
        <end position="609"/>
    </location>
</feature>
<dbReference type="Pfam" id="PF05097">
    <property type="entry name" value="DUF688"/>
    <property type="match status" value="1"/>
</dbReference>
<evidence type="ECO:0000256" key="1">
    <source>
        <dbReference type="SAM" id="MobiDB-lite"/>
    </source>
</evidence>
<proteinExistence type="predicted"/>
<sequence length="978" mass="106338">MREKELGVDEMRSHTAASHQISSGNEKLPALVSGLQSPTTSRSRRRVAQKKIVATATAKCSSSRSLYYVDSNEFDSRSSRLDVVRRRASNNLYKAEFQQPSRRSRHVAVKKPKHAASSSRAPKSPAPPPLCVETAARRNAAEQELIKRPEKNKLELEEEEEVADAHHCDSSLEEEVEEFPVSRRPSGRTHLSEAAAFVVPGKLWSSSLRAMGRYNENVSAKSNDFASAAPRGYLDTSPASLPDHLLPSLEASVPFQWEEAPGKPKTTTATAAEQKTCKVRSLSRQGIELNSFVEAMDVHFQTTAAEGAGPAPAAMQDPQQSDSRRNVEEQEFAGSGPVAQLLSRKSSGDQAVGECSHRYYGKSSSGSTTGARSSSGCLQIPQEKETRIDLVAPAAAKFLVQEMSCYLSPLTTPPHDHHHAATFASSPAAVPFKWEETPGKPKLADDAASKLPHHHTLQLPPRLISTPQPRAAGLGSSSSFSARVGHQHSLVGGPLSGFFSPCRMNASSPHRAGHATVHSSSSFRGSKSLPKADVFENSPLQRKINRSAFSAPLAATTTSASAAGLQPPSLYNSSPSTSELKAMMMMSSSSPTSTLDHGPETESLSQTSASKSSFSGYLDACARPAATSTRPFTTTFSHAHSSKSSSSSRASYESVEQEFDHVELATTTRSCSSLSYNSLQERGGCNGGHDFSFSFSSSSSLRNLGPGSTQQQDKDQSTHRGGGPRLGSSSTSEAVKALIIKLCRGGGNCFNTQPKSSSTTSSNTKPLQYLEVEAAPTLRTTCSSIQYCNMELNPNLSFVLDPSNRQLDEHASYREYTTQKKIVVQDHQASKPLQASLPVPNTMHSCRLLPYDTLPLPSLEVEQEELAMVTRDHLPHRPPKTNFTASVCAAATVKQHTPGEIFSLQRCNALERSKSPSTKFQQGVHFIFSMCYKALKQVLFRQQPQQRRKLVVVEPKPLWYHHDDIPLTEFQFVKPTEY</sequence>
<dbReference type="Proteomes" id="UP001497444">
    <property type="component" value="Chromosome 18"/>
</dbReference>
<evidence type="ECO:0000313" key="2">
    <source>
        <dbReference type="EMBL" id="CAK9265698.1"/>
    </source>
</evidence>
<feature type="region of interest" description="Disordered" evidence="1">
    <location>
        <begin position="306"/>
        <end position="345"/>
    </location>
</feature>
<feature type="compositionally biased region" description="Low complexity" evidence="1">
    <location>
        <begin position="361"/>
        <end position="376"/>
    </location>
</feature>
<keyword evidence="3" id="KW-1185">Reference proteome</keyword>
<gene>
    <name evidence="2" type="ORF">CSSPJE1EN1_LOCUS11176</name>
</gene>
<evidence type="ECO:0000313" key="3">
    <source>
        <dbReference type="Proteomes" id="UP001497444"/>
    </source>
</evidence>
<dbReference type="EMBL" id="OZ020113">
    <property type="protein sequence ID" value="CAK9265698.1"/>
    <property type="molecule type" value="Genomic_DNA"/>
</dbReference>
<feature type="compositionally biased region" description="Basic residues" evidence="1">
    <location>
        <begin position="102"/>
        <end position="114"/>
    </location>
</feature>